<sequence length="373" mass="38329">MRILVACDAFKGSLSAQQACRTVASGISAVEPDWRLTSVPLADGGEGTAEILVAAAGGSWVEVPDVMGPLPEMTLTAAYGCLEQRRAAVVEMARSSGLVLLRGDQRHPLQTTTYGAGQLLSAAIKSGVTHVLLTLGGSATVDGGTGAVRALGWRFLDAGGKDIPLGGGGLIHLQRIVPSSLSLPRITVLCDVTNPLCGPQGAAQIFAPQKGATPAQVAMLAEGLENLARRIKDQLGIDVAHLPGGGAAGGFGAGAQVFMGGRLIPGVSAVMEQVQFERQLGQADWVITGEGCLDRTSLQGKVVSGVLDAARRQGVPVAVLAGQIRLTAEELQQAGIRHAVAAMPQDMPLDEALTRAPELLGKAARSLSARMHG</sequence>
<evidence type="ECO:0000256" key="3">
    <source>
        <dbReference type="ARBA" id="ARBA00022777"/>
    </source>
</evidence>
<dbReference type="Proteomes" id="UP000002534">
    <property type="component" value="Chromosome"/>
</dbReference>
<dbReference type="HOGENOM" id="CLU_028255_0_0_7"/>
<comment type="similarity">
    <text evidence="1 4">Belongs to the glycerate kinase type-1 family.</text>
</comment>
<dbReference type="GO" id="GO:0008887">
    <property type="term" value="F:glycerate kinase activity"/>
    <property type="evidence" value="ECO:0007669"/>
    <property type="project" value="UniProtKB-UniRule"/>
</dbReference>
<reference evidence="5 6" key="2">
    <citation type="journal article" date="2012" name="BMC Genomics">
        <title>The genome of Pelobacter carbinolicus reveals surprising metabolic capabilities and physiological features.</title>
        <authorList>
            <person name="Aklujkar M."/>
            <person name="Haveman S.A."/>
            <person name="Didonato R.Jr."/>
            <person name="Chertkov O."/>
            <person name="Han C.S."/>
            <person name="Land M.L."/>
            <person name="Brown P."/>
            <person name="Lovley D.R."/>
        </authorList>
    </citation>
    <scope>NUCLEOTIDE SEQUENCE [LARGE SCALE GENOMIC DNA]</scope>
    <source>
        <strain evidence="6">DSM 2380 / NBRC 103641 / GraBd1</strain>
    </source>
</reference>
<dbReference type="SUPFAM" id="SSF110738">
    <property type="entry name" value="Glycerate kinase I"/>
    <property type="match status" value="1"/>
</dbReference>
<evidence type="ECO:0000313" key="5">
    <source>
        <dbReference type="EMBL" id="ABA88475.1"/>
    </source>
</evidence>
<evidence type="ECO:0000256" key="1">
    <source>
        <dbReference type="ARBA" id="ARBA00006284"/>
    </source>
</evidence>
<dbReference type="Gene3D" id="3.40.50.10350">
    <property type="entry name" value="Glycerate kinase, domain 1"/>
    <property type="match status" value="1"/>
</dbReference>
<dbReference type="InterPro" id="IPR018197">
    <property type="entry name" value="Glycerate_kinase_RE-like"/>
</dbReference>
<evidence type="ECO:0000313" key="6">
    <source>
        <dbReference type="Proteomes" id="UP000002534"/>
    </source>
</evidence>
<dbReference type="AlphaFoldDB" id="Q3A582"/>
<dbReference type="InterPro" id="IPR004381">
    <property type="entry name" value="Glycerate_kinase"/>
</dbReference>
<dbReference type="OrthoDB" id="9774290at2"/>
<protein>
    <submittedName>
        <fullName evidence="5">D-glycerate 3-kinase</fullName>
    </submittedName>
</protein>
<dbReference type="PANTHER" id="PTHR21599:SF0">
    <property type="entry name" value="GLYCERATE KINASE"/>
    <property type="match status" value="1"/>
</dbReference>
<dbReference type="Gene3D" id="3.90.1510.10">
    <property type="entry name" value="Glycerate kinase, domain 2"/>
    <property type="match status" value="1"/>
</dbReference>
<dbReference type="EMBL" id="CP000142">
    <property type="protein sequence ID" value="ABA88475.1"/>
    <property type="molecule type" value="Genomic_DNA"/>
</dbReference>
<dbReference type="InterPro" id="IPR018193">
    <property type="entry name" value="Glyc_kinase_flavodox-like_fold"/>
</dbReference>
<dbReference type="PANTHER" id="PTHR21599">
    <property type="entry name" value="GLYCERATE KINASE"/>
    <property type="match status" value="1"/>
</dbReference>
<keyword evidence="3 4" id="KW-0418">Kinase</keyword>
<dbReference type="STRING" id="338963.Pcar_1226"/>
<name>Q3A582_SYNC1</name>
<dbReference type="Pfam" id="PF02595">
    <property type="entry name" value="Gly_kinase"/>
    <property type="match status" value="1"/>
</dbReference>
<gene>
    <name evidence="5" type="primary">glxK</name>
    <name evidence="5" type="ordered locus">Pcar_1226</name>
</gene>
<evidence type="ECO:0000256" key="2">
    <source>
        <dbReference type="ARBA" id="ARBA00022679"/>
    </source>
</evidence>
<organism evidence="5 6">
    <name type="scientific">Syntrophotalea carbinolica (strain DSM 2380 / NBRC 103641 / GraBd1)</name>
    <name type="common">Pelobacter carbinolicus</name>
    <dbReference type="NCBI Taxonomy" id="338963"/>
    <lineage>
        <taxon>Bacteria</taxon>
        <taxon>Pseudomonadati</taxon>
        <taxon>Thermodesulfobacteriota</taxon>
        <taxon>Desulfuromonadia</taxon>
        <taxon>Desulfuromonadales</taxon>
        <taxon>Syntrophotaleaceae</taxon>
        <taxon>Syntrophotalea</taxon>
    </lineage>
</organism>
<keyword evidence="2 4" id="KW-0808">Transferase</keyword>
<reference evidence="6" key="1">
    <citation type="submission" date="2005-10" db="EMBL/GenBank/DDBJ databases">
        <title>Complete sequence of Pelobacter carbinolicus DSM 2380.</title>
        <authorList>
            <person name="Copeland A."/>
            <person name="Lucas S."/>
            <person name="Lapidus A."/>
            <person name="Barry K."/>
            <person name="Detter J.C."/>
            <person name="Glavina T."/>
            <person name="Hammon N."/>
            <person name="Israni S."/>
            <person name="Pitluck S."/>
            <person name="Chertkov O."/>
            <person name="Schmutz J."/>
            <person name="Larimer F."/>
            <person name="Land M."/>
            <person name="Kyrpides N."/>
            <person name="Ivanova N."/>
            <person name="Richardson P."/>
        </authorList>
    </citation>
    <scope>NUCLEOTIDE SEQUENCE [LARGE SCALE GENOMIC DNA]</scope>
    <source>
        <strain evidence="6">DSM 2380 / NBRC 103641 / GraBd1</strain>
    </source>
</reference>
<dbReference type="PIRSF" id="PIRSF006078">
    <property type="entry name" value="GlxK"/>
    <property type="match status" value="1"/>
</dbReference>
<dbReference type="KEGG" id="pca:Pcar_1226"/>
<accession>Q3A582</accession>
<dbReference type="InterPro" id="IPR036129">
    <property type="entry name" value="Glycerate_kinase_sf"/>
</dbReference>
<dbReference type="GO" id="GO:0031388">
    <property type="term" value="P:organic acid phosphorylation"/>
    <property type="evidence" value="ECO:0007669"/>
    <property type="project" value="UniProtKB-UniRule"/>
</dbReference>
<keyword evidence="6" id="KW-1185">Reference proteome</keyword>
<evidence type="ECO:0000256" key="4">
    <source>
        <dbReference type="PIRNR" id="PIRNR006078"/>
    </source>
</evidence>
<dbReference type="RefSeq" id="WP_011340949.1">
    <property type="nucleotide sequence ID" value="NC_007498.2"/>
</dbReference>
<proteinExistence type="inferred from homology"/>
<dbReference type="eggNOG" id="COG1929">
    <property type="taxonomic scope" value="Bacteria"/>
</dbReference>
<dbReference type="NCBIfam" id="TIGR00045">
    <property type="entry name" value="glycerate kinase"/>
    <property type="match status" value="1"/>
</dbReference>